<keyword evidence="1" id="KW-0472">Membrane</keyword>
<protein>
    <submittedName>
        <fullName evidence="2">Uncharacterized protein</fullName>
    </submittedName>
</protein>
<gene>
    <name evidence="2" type="ORF">ENH88_02210</name>
</gene>
<accession>A0A7V1CVU1</accession>
<proteinExistence type="predicted"/>
<name>A0A7V1CVU1_9GAMM</name>
<comment type="caution">
    <text evidence="2">The sequence shown here is derived from an EMBL/GenBank/DDBJ whole genome shotgun (WGS) entry which is preliminary data.</text>
</comment>
<dbReference type="EMBL" id="DRGM01000026">
    <property type="protein sequence ID" value="HEA15271.1"/>
    <property type="molecule type" value="Genomic_DNA"/>
</dbReference>
<reference evidence="2" key="1">
    <citation type="journal article" date="2020" name="mSystems">
        <title>Genome- and Community-Level Interaction Insights into Carbon Utilization and Element Cycling Functions of Hydrothermarchaeota in Hydrothermal Sediment.</title>
        <authorList>
            <person name="Zhou Z."/>
            <person name="Liu Y."/>
            <person name="Xu W."/>
            <person name="Pan J."/>
            <person name="Luo Z.H."/>
            <person name="Li M."/>
        </authorList>
    </citation>
    <scope>NUCLEOTIDE SEQUENCE [LARGE SCALE GENOMIC DNA]</scope>
    <source>
        <strain evidence="2">HyVt-346</strain>
    </source>
</reference>
<feature type="transmembrane region" description="Helical" evidence="1">
    <location>
        <begin position="35"/>
        <end position="52"/>
    </location>
</feature>
<sequence>MAVSCANTLDANKLADINRDKGAIRIYSIPKKRQLFGHYLFFIIKLLCYVLARQNTSFVQKLSEFTTITVLHASKLPSHSMKIAPFLVHS</sequence>
<keyword evidence="1" id="KW-1133">Transmembrane helix</keyword>
<dbReference type="Proteomes" id="UP000886188">
    <property type="component" value="Unassembled WGS sequence"/>
</dbReference>
<dbReference type="AlphaFoldDB" id="A0A7V1CVU1"/>
<evidence type="ECO:0000256" key="1">
    <source>
        <dbReference type="SAM" id="Phobius"/>
    </source>
</evidence>
<evidence type="ECO:0000313" key="2">
    <source>
        <dbReference type="EMBL" id="HEA15271.1"/>
    </source>
</evidence>
<organism evidence="2">
    <name type="scientific">Pseudoalteromonas prydzensis</name>
    <dbReference type="NCBI Taxonomy" id="182141"/>
    <lineage>
        <taxon>Bacteria</taxon>
        <taxon>Pseudomonadati</taxon>
        <taxon>Pseudomonadota</taxon>
        <taxon>Gammaproteobacteria</taxon>
        <taxon>Alteromonadales</taxon>
        <taxon>Pseudoalteromonadaceae</taxon>
        <taxon>Pseudoalteromonas</taxon>
    </lineage>
</organism>
<keyword evidence="1" id="KW-0812">Transmembrane</keyword>